<feature type="region of interest" description="Disordered" evidence="1">
    <location>
        <begin position="84"/>
        <end position="131"/>
    </location>
</feature>
<evidence type="ECO:0000256" key="1">
    <source>
        <dbReference type="SAM" id="MobiDB-lite"/>
    </source>
</evidence>
<gene>
    <name evidence="4" type="primary">LOC105264578</name>
</gene>
<dbReference type="AlphaFoldDB" id="A0A9R1SYQ9"/>
<evidence type="ECO:0000256" key="2">
    <source>
        <dbReference type="SAM" id="SignalP"/>
    </source>
</evidence>
<dbReference type="GeneID" id="105264578"/>
<organism evidence="3 4">
    <name type="scientific">Fopius arisanus</name>
    <dbReference type="NCBI Taxonomy" id="64838"/>
    <lineage>
        <taxon>Eukaryota</taxon>
        <taxon>Metazoa</taxon>
        <taxon>Ecdysozoa</taxon>
        <taxon>Arthropoda</taxon>
        <taxon>Hexapoda</taxon>
        <taxon>Insecta</taxon>
        <taxon>Pterygota</taxon>
        <taxon>Neoptera</taxon>
        <taxon>Endopterygota</taxon>
        <taxon>Hymenoptera</taxon>
        <taxon>Apocrita</taxon>
        <taxon>Ichneumonoidea</taxon>
        <taxon>Braconidae</taxon>
        <taxon>Opiinae</taxon>
        <taxon>Fopius</taxon>
    </lineage>
</organism>
<feature type="compositionally biased region" description="Low complexity" evidence="1">
    <location>
        <begin position="281"/>
        <end position="291"/>
    </location>
</feature>
<feature type="compositionally biased region" description="Basic residues" evidence="1">
    <location>
        <begin position="669"/>
        <end position="679"/>
    </location>
</feature>
<sequence length="718" mass="80034">MWQLILAGLLATAVCKDTEVSSASKSSSDDVVLLEIDVKDPSKRSPVSATGVYGASSPSQFIIRHGDDAQELSPEYLSLVEQYTSAQPQPYSQQSRAGPPPRRLPAYARQQQNLQQAYQNQRVPAVAPPRPRLTLHPQAEAQADAHAEYQAQLDAHNRAEANALLRASGTSHAEYQVPTGYGGPKLGTFEQELLQLVSANQAQEFKLQQTQPKRLPKPQGYNQYSQQLLAYPGEYDGVKPTAEPIQESPNHQQYHIETTQPRYQAPQHVPVAYRPLEEVQHQQQAQQSYAQPRKPYRPAPQYVDPAVQQAHAQAEAVAQAQAQAQAEAQALAYQKVSQASHLRHQQAALEQIRIVEDRFKQQSALEQINQGHVSEAGREHIEEQVRPKDPEAAYRANLKAQAAAEAAEARRAQEAAEYKAHGDAIIALQRQQAAHLKAQEDAHIYALNFEKNQAKAQAQAQALANAQALALWKAHQSARAKAQKEAQLAARAQDEARKRDPEHTPVIQYLLPTPNSTPLPPNSYLTNDQVNKYQASGSSYVPRAAVKPDEVNQPRQAHKHKIPNNSQIYVSQSGLRKKAPVKSLTIEEIIEQDQERNSQIIRIPAAKAQPLTQADLDALIHAGYTVTPVPEVTRPTQPSYALENTTGYYVKKQTARPEAYVNYDDIPRHQRRPVRRQRPILKQEAESEGSDKVTYLVPLDSTYGDRRPQAQRRIIAEE</sequence>
<name>A0A9R1SYQ9_9HYME</name>
<dbReference type="Proteomes" id="UP000694866">
    <property type="component" value="Unplaced"/>
</dbReference>
<feature type="region of interest" description="Disordered" evidence="1">
    <location>
        <begin position="667"/>
        <end position="692"/>
    </location>
</feature>
<accession>A0A9R1SYQ9</accession>
<evidence type="ECO:0000313" key="3">
    <source>
        <dbReference type="Proteomes" id="UP000694866"/>
    </source>
</evidence>
<dbReference type="RefSeq" id="XP_011299839.1">
    <property type="nucleotide sequence ID" value="XM_011301537.1"/>
</dbReference>
<feature type="compositionally biased region" description="Basic and acidic residues" evidence="1">
    <location>
        <begin position="681"/>
        <end position="691"/>
    </location>
</feature>
<dbReference type="OrthoDB" id="7695948at2759"/>
<protein>
    <submittedName>
        <fullName evidence="4">Mediator of RNA polymerase II transcription subunit 15</fullName>
    </submittedName>
</protein>
<feature type="signal peptide" evidence="2">
    <location>
        <begin position="1"/>
        <end position="15"/>
    </location>
</feature>
<evidence type="ECO:0000313" key="4">
    <source>
        <dbReference type="RefSeq" id="XP_011299839.1"/>
    </source>
</evidence>
<feature type="compositionally biased region" description="Low complexity" evidence="1">
    <location>
        <begin position="107"/>
        <end position="125"/>
    </location>
</feature>
<proteinExistence type="predicted"/>
<feature type="region of interest" description="Disordered" evidence="1">
    <location>
        <begin position="278"/>
        <end position="300"/>
    </location>
</feature>
<dbReference type="KEGG" id="fas:105264578"/>
<feature type="compositionally biased region" description="Polar residues" evidence="1">
    <location>
        <begin position="84"/>
        <end position="96"/>
    </location>
</feature>
<feature type="chain" id="PRO_5040318112" evidence="2">
    <location>
        <begin position="16"/>
        <end position="718"/>
    </location>
</feature>
<keyword evidence="3" id="KW-1185">Reference proteome</keyword>
<reference evidence="4" key="1">
    <citation type="submission" date="2025-08" db="UniProtKB">
        <authorList>
            <consortium name="RefSeq"/>
        </authorList>
    </citation>
    <scope>IDENTIFICATION</scope>
    <source>
        <strain evidence="4">USDA-PBARC FA_bdor</strain>
        <tissue evidence="4">Whole organism</tissue>
    </source>
</reference>
<keyword evidence="2" id="KW-0732">Signal</keyword>